<evidence type="ECO:0000313" key="2">
    <source>
        <dbReference type="EMBL" id="JAD45423.1"/>
    </source>
</evidence>
<feature type="compositionally biased region" description="Basic and acidic residues" evidence="1">
    <location>
        <begin position="10"/>
        <end position="27"/>
    </location>
</feature>
<dbReference type="EMBL" id="GBRH01252472">
    <property type="protein sequence ID" value="JAD45423.1"/>
    <property type="molecule type" value="Transcribed_RNA"/>
</dbReference>
<sequence length="27" mass="3217">MGLTCRRRSQLREGGRRTTTDHHQLCF</sequence>
<evidence type="ECO:0000256" key="1">
    <source>
        <dbReference type="SAM" id="MobiDB-lite"/>
    </source>
</evidence>
<proteinExistence type="predicted"/>
<feature type="region of interest" description="Disordered" evidence="1">
    <location>
        <begin position="1"/>
        <end position="27"/>
    </location>
</feature>
<protein>
    <submittedName>
        <fullName evidence="2">Uncharacterized protein</fullName>
    </submittedName>
</protein>
<reference evidence="2" key="1">
    <citation type="submission" date="2014-09" db="EMBL/GenBank/DDBJ databases">
        <authorList>
            <person name="Magalhaes I.L.F."/>
            <person name="Oliveira U."/>
            <person name="Santos F.R."/>
            <person name="Vidigal T.H.D.A."/>
            <person name="Brescovit A.D."/>
            <person name="Santos A.J."/>
        </authorList>
    </citation>
    <scope>NUCLEOTIDE SEQUENCE</scope>
    <source>
        <tissue evidence="2">Shoot tissue taken approximately 20 cm above the soil surface</tissue>
    </source>
</reference>
<reference evidence="2" key="2">
    <citation type="journal article" date="2015" name="Data Brief">
        <title>Shoot transcriptome of the giant reed, Arundo donax.</title>
        <authorList>
            <person name="Barrero R.A."/>
            <person name="Guerrero F.D."/>
            <person name="Moolhuijzen P."/>
            <person name="Goolsby J.A."/>
            <person name="Tidwell J."/>
            <person name="Bellgard S.E."/>
            <person name="Bellgard M.I."/>
        </authorList>
    </citation>
    <scope>NUCLEOTIDE SEQUENCE</scope>
    <source>
        <tissue evidence="2">Shoot tissue taken approximately 20 cm above the soil surface</tissue>
    </source>
</reference>
<accession>A0A0A9A649</accession>
<organism evidence="2">
    <name type="scientific">Arundo donax</name>
    <name type="common">Giant reed</name>
    <name type="synonym">Donax arundinaceus</name>
    <dbReference type="NCBI Taxonomy" id="35708"/>
    <lineage>
        <taxon>Eukaryota</taxon>
        <taxon>Viridiplantae</taxon>
        <taxon>Streptophyta</taxon>
        <taxon>Embryophyta</taxon>
        <taxon>Tracheophyta</taxon>
        <taxon>Spermatophyta</taxon>
        <taxon>Magnoliopsida</taxon>
        <taxon>Liliopsida</taxon>
        <taxon>Poales</taxon>
        <taxon>Poaceae</taxon>
        <taxon>PACMAD clade</taxon>
        <taxon>Arundinoideae</taxon>
        <taxon>Arundineae</taxon>
        <taxon>Arundo</taxon>
    </lineage>
</organism>
<dbReference type="AlphaFoldDB" id="A0A0A9A649"/>
<name>A0A0A9A649_ARUDO</name>